<dbReference type="InterPro" id="IPR011990">
    <property type="entry name" value="TPR-like_helical_dom_sf"/>
</dbReference>
<dbReference type="RefSeq" id="WP_095610674.1">
    <property type="nucleotide sequence ID" value="NZ_NMPM01000032.1"/>
</dbReference>
<dbReference type="EMBL" id="NMPM01000032">
    <property type="protein sequence ID" value="PAV26270.1"/>
    <property type="molecule type" value="Genomic_DNA"/>
</dbReference>
<keyword evidence="2" id="KW-1185">Reference proteome</keyword>
<organism evidence="1 2">
    <name type="scientific">Tamilnaduibacter salinus</name>
    <dbReference type="NCBI Taxonomy" id="1484056"/>
    <lineage>
        <taxon>Bacteria</taxon>
        <taxon>Pseudomonadati</taxon>
        <taxon>Pseudomonadota</taxon>
        <taxon>Gammaproteobacteria</taxon>
        <taxon>Pseudomonadales</taxon>
        <taxon>Marinobacteraceae</taxon>
        <taxon>Tamilnaduibacter</taxon>
    </lineage>
</organism>
<evidence type="ECO:0000313" key="2">
    <source>
        <dbReference type="Proteomes" id="UP000218332"/>
    </source>
</evidence>
<proteinExistence type="predicted"/>
<dbReference type="Gene3D" id="1.25.40.10">
    <property type="entry name" value="Tetratricopeptide repeat domain"/>
    <property type="match status" value="1"/>
</dbReference>
<dbReference type="InterPro" id="IPR010323">
    <property type="entry name" value="DUF924"/>
</dbReference>
<gene>
    <name evidence="1" type="ORF">CF392_06620</name>
</gene>
<dbReference type="AlphaFoldDB" id="A0A2A2I572"/>
<evidence type="ECO:0000313" key="1">
    <source>
        <dbReference type="EMBL" id="PAV26270.1"/>
    </source>
</evidence>
<dbReference type="Proteomes" id="UP000218332">
    <property type="component" value="Unassembled WGS sequence"/>
</dbReference>
<dbReference type="Pfam" id="PF06041">
    <property type="entry name" value="DUF924"/>
    <property type="match status" value="1"/>
</dbReference>
<comment type="caution">
    <text evidence="1">The sequence shown here is derived from an EMBL/GenBank/DDBJ whole genome shotgun (WGS) entry which is preliminary data.</text>
</comment>
<dbReference type="Gene3D" id="1.20.58.320">
    <property type="entry name" value="TPR-like"/>
    <property type="match status" value="1"/>
</dbReference>
<name>A0A2A2I572_9GAMM</name>
<sequence length="201" mass="23344">MFSWQFVVDFWFGQLDDDGLPEALCRKRWFRASKTFDWEVRRRFLTMVLVASEDGLDSWRSEPGGALAEIILLDQFTRNIHRGTALAFSNDRQARRLCLDGLDQGRDVSLPPIMRAFFYMPLQHSERLGDQERVIGLYEQLVAQTEGDLRSLLQGFLDSAKSHADIIRQFGRFPHRNRLLGRTSTDDERRYLENGGARFGQ</sequence>
<protein>
    <recommendedName>
        <fullName evidence="3">DUF924 domain-containing protein</fullName>
    </recommendedName>
</protein>
<evidence type="ECO:0008006" key="3">
    <source>
        <dbReference type="Google" id="ProtNLM"/>
    </source>
</evidence>
<dbReference type="SUPFAM" id="SSF48452">
    <property type="entry name" value="TPR-like"/>
    <property type="match status" value="1"/>
</dbReference>
<accession>A0A2A2I572</accession>
<reference evidence="1 2" key="1">
    <citation type="submission" date="2017-07" db="EMBL/GenBank/DDBJ databases">
        <title>Tamlnaduibacter salinus (Mi-7) genome sequencing.</title>
        <authorList>
            <person name="Verma A."/>
            <person name="Krishnamurthi S."/>
        </authorList>
    </citation>
    <scope>NUCLEOTIDE SEQUENCE [LARGE SCALE GENOMIC DNA]</scope>
    <source>
        <strain evidence="1 2">Mi-7</strain>
    </source>
</reference>